<evidence type="ECO:0000313" key="5">
    <source>
        <dbReference type="EnsemblPlants" id="Bo2g061300.1"/>
    </source>
</evidence>
<reference evidence="5 6" key="1">
    <citation type="journal article" date="2014" name="Genome Biol.">
        <title>Transcriptome and methylome profiling reveals relics of genome dominance in the mesopolyploid Brassica oleracea.</title>
        <authorList>
            <person name="Parkin I.A."/>
            <person name="Koh C."/>
            <person name="Tang H."/>
            <person name="Robinson S.J."/>
            <person name="Kagale S."/>
            <person name="Clarke W.E."/>
            <person name="Town C.D."/>
            <person name="Nixon J."/>
            <person name="Krishnakumar V."/>
            <person name="Bidwell S.L."/>
            <person name="Denoeud F."/>
            <person name="Belcram H."/>
            <person name="Links M.G."/>
            <person name="Just J."/>
            <person name="Clarke C."/>
            <person name="Bender T."/>
            <person name="Huebert T."/>
            <person name="Mason A.S."/>
            <person name="Pires J.C."/>
            <person name="Barker G."/>
            <person name="Moore J."/>
            <person name="Walley P.G."/>
            <person name="Manoli S."/>
            <person name="Batley J."/>
            <person name="Edwards D."/>
            <person name="Nelson M.N."/>
            <person name="Wang X."/>
            <person name="Paterson A.H."/>
            <person name="King G."/>
            <person name="Bancroft I."/>
            <person name="Chalhoub B."/>
            <person name="Sharpe A.G."/>
        </authorList>
    </citation>
    <scope>NUCLEOTIDE SEQUENCE</scope>
    <source>
        <strain evidence="5 6">cv. TO1000</strain>
    </source>
</reference>
<keyword evidence="1" id="KW-0233">DNA recombination</keyword>
<feature type="compositionally biased region" description="Basic and acidic residues" evidence="2">
    <location>
        <begin position="8"/>
        <end position="38"/>
    </location>
</feature>
<reference evidence="5" key="2">
    <citation type="submission" date="2015-03" db="UniProtKB">
        <authorList>
            <consortium name="EnsemblPlants"/>
        </authorList>
    </citation>
    <scope>IDENTIFICATION</scope>
</reference>
<dbReference type="eggNOG" id="KOG0987">
    <property type="taxonomic scope" value="Eukaryota"/>
</dbReference>
<dbReference type="Proteomes" id="UP000032141">
    <property type="component" value="Chromosome C2"/>
</dbReference>
<keyword evidence="1" id="KW-0547">Nucleotide-binding</keyword>
<dbReference type="Gramene" id="Bo2g061300.1">
    <property type="protein sequence ID" value="Bo2g061300.1"/>
    <property type="gene ID" value="Bo2g061300"/>
</dbReference>
<feature type="domain" description="DNA helicase Pif1-like DEAD-box helicase" evidence="3">
    <location>
        <begin position="921"/>
        <end position="1002"/>
    </location>
</feature>
<feature type="domain" description="Helitron helicase-like" evidence="4">
    <location>
        <begin position="686"/>
        <end position="849"/>
    </location>
</feature>
<keyword evidence="1" id="KW-0067">ATP-binding</keyword>
<dbReference type="AlphaFoldDB" id="A0A0D3AP29"/>
<dbReference type="Pfam" id="PF14214">
    <property type="entry name" value="Helitron_like_N"/>
    <property type="match status" value="1"/>
</dbReference>
<keyword evidence="1" id="KW-0347">Helicase</keyword>
<dbReference type="GO" id="GO:0000723">
    <property type="term" value="P:telomere maintenance"/>
    <property type="evidence" value="ECO:0007669"/>
    <property type="project" value="InterPro"/>
</dbReference>
<comment type="cofactor">
    <cofactor evidence="1">
        <name>Mg(2+)</name>
        <dbReference type="ChEBI" id="CHEBI:18420"/>
    </cofactor>
</comment>
<evidence type="ECO:0000256" key="1">
    <source>
        <dbReference type="RuleBase" id="RU363044"/>
    </source>
</evidence>
<dbReference type="PANTHER" id="PTHR45786:SF66">
    <property type="entry name" value="HOOK MOTIF PROTEIN, PUTATIVE-RELATED"/>
    <property type="match status" value="1"/>
</dbReference>
<dbReference type="GO" id="GO:0006310">
    <property type="term" value="P:DNA recombination"/>
    <property type="evidence" value="ECO:0007669"/>
    <property type="project" value="UniProtKB-KW"/>
</dbReference>
<sequence length="1054" mass="119945">MKRLKPKAGKENVEDNRPTKRLKQDNEKDLIGNSHEVDMSLNPGSLTTQGKSYVPVQSIDHPQTQLSNTEVFGDLTNLHNIGLNDRRTQRCPILAVRRTTTHSGSTEENPTSFTQLLRSMGSQGSFFVGSPNYMESQKGLIGAGLTPTMGNIPGTTMRNDLNCEISNGQLANQRVARTHRHNILIQKRNSSEAHNGSALLNRKSDIKAKEREKMTISSLQLPGREPKTRKYDKHVSVEDDDSFERPFYQEQVKRQPYVTPQYSQSFNEPSCSSFTSLLQSMLTQTTSMPGKPDLSQSTNGCPRLNNTQINVTGNSVLSSIDSDSEESCDGFWEEDTANANNVYQHNSDTETDDENEYHRVKDNREAYNVGNNLENYKQKSTKGDCSSTDSPTEEDYKDDGDIVHECPKCGALFLNNERRSKNRKTRTPIFSMCCLQGKIKVPILKEPPTLLHSLLTNDDVVSKHFRENIRPLYMMFSFTSLGGKIDNSVNQGKGPKVFKLHGENYHLIGSVKPKRDESAKFLQLYIHDTENEVQNRIAALSGKSDSSKIRGDLVDSIMKMLRECNVHVQTFRNSMDRFNDEDECQELSLVLIHGREKDGRVYNLPTTSEVAALVVGDFTLNMDKRDIILEKNSGKLKRINELHPCYLPLQYPLIFPYGEDGFRLGIKNGFTGITKRKKPNISMREFFAYRIQIRKVGSQVLLLSRRLLQQFLVDAYTMIESHRLRYIRKNQSDLRTLSYSKFVSASNNGHSSLPIEGNRIIIPSSFTGGPRYMHQMYLDCMSICKYYGFPDLFITFTCNPKWPELTRYFQIYNLRSEDRPDLCCRLFKVKLDCLMDDLTKKHLLGKTVSDLILDEEQILNCTLMQLDKILRSKNSSLDKWKSMPQPIDNDQSISSCNRHLQDELNYPWDELRAQHQEWFRQLTDEQRAVYEQIIGYVESNAGGVYFVYGFGGTGKTFLWNILSAAIRSRGEVVLNVASSGIAALLLPGGRTAHSRGETMIDIPKDLLISQCNDPIESIVTEVYGHTFKDSKDPIFFQERAVLCPTNEDVDRINN</sequence>
<keyword evidence="6" id="KW-1185">Reference proteome</keyword>
<dbReference type="GO" id="GO:0043139">
    <property type="term" value="F:5'-3' DNA helicase activity"/>
    <property type="evidence" value="ECO:0007669"/>
    <property type="project" value="UniProtKB-EC"/>
</dbReference>
<evidence type="ECO:0000259" key="3">
    <source>
        <dbReference type="Pfam" id="PF05970"/>
    </source>
</evidence>
<dbReference type="InterPro" id="IPR027417">
    <property type="entry name" value="P-loop_NTPase"/>
</dbReference>
<evidence type="ECO:0000313" key="6">
    <source>
        <dbReference type="Proteomes" id="UP000032141"/>
    </source>
</evidence>
<keyword evidence="1" id="KW-0234">DNA repair</keyword>
<evidence type="ECO:0000259" key="4">
    <source>
        <dbReference type="Pfam" id="PF14214"/>
    </source>
</evidence>
<comment type="catalytic activity">
    <reaction evidence="1">
        <text>ATP + H2O = ADP + phosphate + H(+)</text>
        <dbReference type="Rhea" id="RHEA:13065"/>
        <dbReference type="ChEBI" id="CHEBI:15377"/>
        <dbReference type="ChEBI" id="CHEBI:15378"/>
        <dbReference type="ChEBI" id="CHEBI:30616"/>
        <dbReference type="ChEBI" id="CHEBI:43474"/>
        <dbReference type="ChEBI" id="CHEBI:456216"/>
        <dbReference type="EC" id="5.6.2.3"/>
    </reaction>
</comment>
<dbReference type="EnsemblPlants" id="Bo2g061300.1">
    <property type="protein sequence ID" value="Bo2g061300.1"/>
    <property type="gene ID" value="Bo2g061300"/>
</dbReference>
<dbReference type="InterPro" id="IPR025476">
    <property type="entry name" value="Helitron_helicase-like"/>
</dbReference>
<dbReference type="PANTHER" id="PTHR45786">
    <property type="entry name" value="DNA BINDING PROTEIN-LIKE"/>
    <property type="match status" value="1"/>
</dbReference>
<dbReference type="Gene3D" id="3.40.50.300">
    <property type="entry name" value="P-loop containing nucleotide triphosphate hydrolases"/>
    <property type="match status" value="1"/>
</dbReference>
<dbReference type="EC" id="5.6.2.3" evidence="1"/>
<dbReference type="STRING" id="109376.A0A0D3AP29"/>
<evidence type="ECO:0000256" key="2">
    <source>
        <dbReference type="SAM" id="MobiDB-lite"/>
    </source>
</evidence>
<organism evidence="5 6">
    <name type="scientific">Brassica oleracea var. oleracea</name>
    <dbReference type="NCBI Taxonomy" id="109376"/>
    <lineage>
        <taxon>Eukaryota</taxon>
        <taxon>Viridiplantae</taxon>
        <taxon>Streptophyta</taxon>
        <taxon>Embryophyta</taxon>
        <taxon>Tracheophyta</taxon>
        <taxon>Spermatophyta</taxon>
        <taxon>Magnoliopsida</taxon>
        <taxon>eudicotyledons</taxon>
        <taxon>Gunneridae</taxon>
        <taxon>Pentapetalae</taxon>
        <taxon>rosids</taxon>
        <taxon>malvids</taxon>
        <taxon>Brassicales</taxon>
        <taxon>Brassicaceae</taxon>
        <taxon>Brassiceae</taxon>
        <taxon>Brassica</taxon>
    </lineage>
</organism>
<keyword evidence="1" id="KW-0378">Hydrolase</keyword>
<dbReference type="GO" id="GO:0005524">
    <property type="term" value="F:ATP binding"/>
    <property type="evidence" value="ECO:0007669"/>
    <property type="project" value="UniProtKB-KW"/>
</dbReference>
<protein>
    <recommendedName>
        <fullName evidence="1">ATP-dependent DNA helicase</fullName>
        <ecNumber evidence="1">5.6.2.3</ecNumber>
    </recommendedName>
</protein>
<keyword evidence="1" id="KW-0227">DNA damage</keyword>
<dbReference type="SUPFAM" id="SSF52540">
    <property type="entry name" value="P-loop containing nucleoside triphosphate hydrolases"/>
    <property type="match status" value="1"/>
</dbReference>
<name>A0A0D3AP29_BRAOL</name>
<dbReference type="GO" id="GO:0016887">
    <property type="term" value="F:ATP hydrolysis activity"/>
    <property type="evidence" value="ECO:0007669"/>
    <property type="project" value="RHEA"/>
</dbReference>
<dbReference type="HOGENOM" id="CLU_010677_0_0_1"/>
<feature type="region of interest" description="Disordered" evidence="2">
    <location>
        <begin position="364"/>
        <end position="399"/>
    </location>
</feature>
<dbReference type="GO" id="GO:0006281">
    <property type="term" value="P:DNA repair"/>
    <property type="evidence" value="ECO:0007669"/>
    <property type="project" value="UniProtKB-KW"/>
</dbReference>
<dbReference type="InterPro" id="IPR010285">
    <property type="entry name" value="DNA_helicase_pif1-like_DEAD"/>
</dbReference>
<dbReference type="Pfam" id="PF05970">
    <property type="entry name" value="PIF1"/>
    <property type="match status" value="1"/>
</dbReference>
<accession>A0A0D3AP29</accession>
<comment type="similarity">
    <text evidence="1">Belongs to the helicase family.</text>
</comment>
<proteinExistence type="inferred from homology"/>
<feature type="region of interest" description="Disordered" evidence="2">
    <location>
        <begin position="1"/>
        <end position="41"/>
    </location>
</feature>